<evidence type="ECO:0000313" key="3">
    <source>
        <dbReference type="EMBL" id="HIT42579.1"/>
    </source>
</evidence>
<accession>A0A9D1KG48</accession>
<evidence type="ECO:0000313" key="4">
    <source>
        <dbReference type="Proteomes" id="UP000886860"/>
    </source>
</evidence>
<dbReference type="PANTHER" id="PTHR10192:SF28">
    <property type="entry name" value="MOLYBDOPTERIN MOLYBDENUMTRANSFERASE"/>
    <property type="match status" value="1"/>
</dbReference>
<proteinExistence type="inferred from homology"/>
<evidence type="ECO:0000256" key="1">
    <source>
        <dbReference type="RuleBase" id="RU365090"/>
    </source>
</evidence>
<dbReference type="GO" id="GO:0061599">
    <property type="term" value="F:molybdopterin molybdotransferase activity"/>
    <property type="evidence" value="ECO:0007669"/>
    <property type="project" value="UniProtKB-UniRule"/>
</dbReference>
<dbReference type="GO" id="GO:0005829">
    <property type="term" value="C:cytosol"/>
    <property type="evidence" value="ECO:0007669"/>
    <property type="project" value="TreeGrafter"/>
</dbReference>
<dbReference type="CDD" id="cd03522">
    <property type="entry name" value="MoeA_like"/>
    <property type="match status" value="1"/>
</dbReference>
<dbReference type="EMBL" id="DVKS01000183">
    <property type="protein sequence ID" value="HIT42579.1"/>
    <property type="molecule type" value="Genomic_DNA"/>
</dbReference>
<comment type="cofactor">
    <cofactor evidence="1">
        <name>Mg(2+)</name>
        <dbReference type="ChEBI" id="CHEBI:18420"/>
    </cofactor>
</comment>
<dbReference type="SMART" id="SM00852">
    <property type="entry name" value="MoCF_biosynth"/>
    <property type="match status" value="1"/>
</dbReference>
<organism evidence="3 4">
    <name type="scientific">Candidatus Caccovicinus merdipullorum</name>
    <dbReference type="NCBI Taxonomy" id="2840724"/>
    <lineage>
        <taxon>Bacteria</taxon>
        <taxon>Bacillati</taxon>
        <taxon>Bacillota</taxon>
        <taxon>Clostridia</taxon>
        <taxon>Eubacteriales</taxon>
        <taxon>Candidatus Caccovicinus</taxon>
    </lineage>
</organism>
<reference evidence="3" key="1">
    <citation type="submission" date="2020-10" db="EMBL/GenBank/DDBJ databases">
        <authorList>
            <person name="Gilroy R."/>
        </authorList>
    </citation>
    <scope>NUCLEOTIDE SEQUENCE</scope>
    <source>
        <strain evidence="3">CHK123-3438</strain>
    </source>
</reference>
<dbReference type="AlphaFoldDB" id="A0A9D1KG48"/>
<comment type="caution">
    <text evidence="3">The sequence shown here is derived from an EMBL/GenBank/DDBJ whole genome shotgun (WGS) entry which is preliminary data.</text>
</comment>
<dbReference type="Pfam" id="PF00994">
    <property type="entry name" value="MoCF_biosynth"/>
    <property type="match status" value="1"/>
</dbReference>
<comment type="pathway">
    <text evidence="1">Cofactor biosynthesis; molybdopterin biosynthesis.</text>
</comment>
<dbReference type="Proteomes" id="UP000886860">
    <property type="component" value="Unassembled WGS sequence"/>
</dbReference>
<keyword evidence="1" id="KW-0808">Transferase</keyword>
<keyword evidence="1" id="KW-0500">Molybdenum</keyword>
<dbReference type="InterPro" id="IPR036425">
    <property type="entry name" value="MoaB/Mog-like_dom_sf"/>
</dbReference>
<feature type="domain" description="MoaB/Mog" evidence="2">
    <location>
        <begin position="177"/>
        <end position="317"/>
    </location>
</feature>
<reference evidence="3" key="2">
    <citation type="journal article" date="2021" name="PeerJ">
        <title>Extensive microbial diversity within the chicken gut microbiome revealed by metagenomics and culture.</title>
        <authorList>
            <person name="Gilroy R."/>
            <person name="Ravi A."/>
            <person name="Getino M."/>
            <person name="Pursley I."/>
            <person name="Horton D.L."/>
            <person name="Alikhan N.F."/>
            <person name="Baker D."/>
            <person name="Gharbi K."/>
            <person name="Hall N."/>
            <person name="Watson M."/>
            <person name="Adriaenssens E.M."/>
            <person name="Foster-Nyarko E."/>
            <person name="Jarju S."/>
            <person name="Secka A."/>
            <person name="Antonio M."/>
            <person name="Oren A."/>
            <person name="Chaudhuri R.R."/>
            <person name="La Ragione R."/>
            <person name="Hildebrand F."/>
            <person name="Pallen M.J."/>
        </authorList>
    </citation>
    <scope>NUCLEOTIDE SEQUENCE</scope>
    <source>
        <strain evidence="3">CHK123-3438</strain>
    </source>
</reference>
<name>A0A9D1KG48_9FIRM</name>
<dbReference type="PANTHER" id="PTHR10192">
    <property type="entry name" value="MOLYBDOPTERIN BIOSYNTHESIS PROTEIN"/>
    <property type="match status" value="1"/>
</dbReference>
<dbReference type="EC" id="2.10.1.1" evidence="1"/>
<comment type="similarity">
    <text evidence="1">Belongs to the MoeA family.</text>
</comment>
<dbReference type="Gene3D" id="3.40.980.10">
    <property type="entry name" value="MoaB/Mog-like domain"/>
    <property type="match status" value="1"/>
</dbReference>
<gene>
    <name evidence="3" type="ORF">IAB60_10900</name>
</gene>
<dbReference type="InterPro" id="IPR001453">
    <property type="entry name" value="MoaB/Mog_dom"/>
</dbReference>
<sequence>MKLIRTTEAEGAVLCHDITQIIKGVTKDARFRKGHVVTKEDITVLLSLGKDQLYVWEKAEGMLHEDEAAEILCAICRGEYMDRSAPKEGKIELTAACSGLFKIKNEALKAVNSMGQMMIASRHGNVPVKAGDKLAGTRIIPLVIEEEKMEAAKKTAMEITGGSPIFELVPFRKKKAAIVTTGNEVYYGRIEDTFSPVIREKLAEYDTEVMGHEIWNDDDKKVTEAILRMIEKGADMVICTGGMSVDPDDKTPLAIKNTGARIVSYGAPVLPGAMFLLAYYTAGEGDSARVVPIMGLPGCVMYSKRTIFDLVLPKIMADDEVTAEELASLGQGGLCLNCPVCTWPACGFGKGW</sequence>
<dbReference type="SUPFAM" id="SSF53218">
    <property type="entry name" value="Molybdenum cofactor biosynthesis proteins"/>
    <property type="match status" value="1"/>
</dbReference>
<keyword evidence="1" id="KW-0479">Metal-binding</keyword>
<comment type="catalytic activity">
    <reaction evidence="1">
        <text>adenylyl-molybdopterin + molybdate = Mo-molybdopterin + AMP + H(+)</text>
        <dbReference type="Rhea" id="RHEA:35047"/>
        <dbReference type="ChEBI" id="CHEBI:15378"/>
        <dbReference type="ChEBI" id="CHEBI:36264"/>
        <dbReference type="ChEBI" id="CHEBI:62727"/>
        <dbReference type="ChEBI" id="CHEBI:71302"/>
        <dbReference type="ChEBI" id="CHEBI:456215"/>
    </reaction>
</comment>
<dbReference type="GO" id="GO:0006777">
    <property type="term" value="P:Mo-molybdopterin cofactor biosynthetic process"/>
    <property type="evidence" value="ECO:0007669"/>
    <property type="project" value="UniProtKB-UniRule"/>
</dbReference>
<dbReference type="GO" id="GO:0046872">
    <property type="term" value="F:metal ion binding"/>
    <property type="evidence" value="ECO:0007669"/>
    <property type="project" value="UniProtKB-UniRule"/>
</dbReference>
<keyword evidence="1" id="KW-0501">Molybdenum cofactor biosynthesis</keyword>
<evidence type="ECO:0000259" key="2">
    <source>
        <dbReference type="SMART" id="SM00852"/>
    </source>
</evidence>
<keyword evidence="1" id="KW-0460">Magnesium</keyword>
<comment type="function">
    <text evidence="1">Catalyzes the insertion of molybdate into adenylated molybdopterin with the concomitant release of AMP.</text>
</comment>
<dbReference type="InterPro" id="IPR038987">
    <property type="entry name" value="MoeA-like"/>
</dbReference>
<protein>
    <recommendedName>
        <fullName evidence="1">Molybdopterin molybdenumtransferase</fullName>
        <ecNumber evidence="1">2.10.1.1</ecNumber>
    </recommendedName>
</protein>